<name>A0ABR7RU22_9PROT</name>
<evidence type="ECO:0000259" key="1">
    <source>
        <dbReference type="Pfam" id="PF08937"/>
    </source>
</evidence>
<reference evidence="2 3" key="1">
    <citation type="journal article" date="2013" name="Int. J. Syst. Evol. Microbiol.">
        <title>Roseomonas aerophila sp. nov., isolated from air.</title>
        <authorList>
            <person name="Kim S.J."/>
            <person name="Weon H.Y."/>
            <person name="Ahn J.H."/>
            <person name="Hong S.B."/>
            <person name="Seok S.J."/>
            <person name="Whang K.S."/>
            <person name="Kwon S.W."/>
        </authorList>
    </citation>
    <scope>NUCLEOTIDE SEQUENCE [LARGE SCALE GENOMIC DNA]</scope>
    <source>
        <strain evidence="2 3">NBRC 108923</strain>
    </source>
</reference>
<dbReference type="InterPro" id="IPR015032">
    <property type="entry name" value="ThsB__TIR-like_domain"/>
</dbReference>
<comment type="caution">
    <text evidence="2">The sequence shown here is derived from an EMBL/GenBank/DDBJ whole genome shotgun (WGS) entry which is preliminary data.</text>
</comment>
<feature type="domain" description="Thoeris protein ThsB TIR-like" evidence="1">
    <location>
        <begin position="6"/>
        <end position="103"/>
    </location>
</feature>
<sequence length="162" mass="18574">MARRVFFSFHYSRDVRRIVQVRNSWVVRPGGEAPPFYDKAEFEEVKKRAGGIEKWIEAQLTGTSVTVVLFGTETFNRPWVRHEIMRSHVLGKGILAIDIHNVRDPQLGKDAQGKNPLDHWTAEYSGKNVPLSQIYNTYDWVNDNGYQNMPTWIEAAAKAAGR</sequence>
<evidence type="ECO:0000313" key="2">
    <source>
        <dbReference type="EMBL" id="MBC9209828.1"/>
    </source>
</evidence>
<protein>
    <submittedName>
        <fullName evidence="2">TIR domain-containing protein</fullName>
    </submittedName>
</protein>
<dbReference type="EMBL" id="JACTVA010000074">
    <property type="protein sequence ID" value="MBC9209828.1"/>
    <property type="molecule type" value="Genomic_DNA"/>
</dbReference>
<accession>A0ABR7RU22</accession>
<dbReference type="RefSeq" id="WP_187786951.1">
    <property type="nucleotide sequence ID" value="NZ_JACTVA010000074.1"/>
</dbReference>
<dbReference type="Proteomes" id="UP000626026">
    <property type="component" value="Unassembled WGS sequence"/>
</dbReference>
<dbReference type="Pfam" id="PF08937">
    <property type="entry name" value="ThsB_TIR"/>
    <property type="match status" value="1"/>
</dbReference>
<keyword evidence="3" id="KW-1185">Reference proteome</keyword>
<organism evidence="2 3">
    <name type="scientific">Teichococcus aerophilus</name>
    <dbReference type="NCBI Taxonomy" id="1224513"/>
    <lineage>
        <taxon>Bacteria</taxon>
        <taxon>Pseudomonadati</taxon>
        <taxon>Pseudomonadota</taxon>
        <taxon>Alphaproteobacteria</taxon>
        <taxon>Acetobacterales</taxon>
        <taxon>Roseomonadaceae</taxon>
        <taxon>Roseomonas</taxon>
    </lineage>
</organism>
<evidence type="ECO:0000313" key="3">
    <source>
        <dbReference type="Proteomes" id="UP000626026"/>
    </source>
</evidence>
<dbReference type="InterPro" id="IPR036490">
    <property type="entry name" value="ThsB_TIR-like_sf"/>
</dbReference>
<gene>
    <name evidence="2" type="ORF">IBL26_23525</name>
</gene>
<proteinExistence type="predicted"/>
<dbReference type="SUPFAM" id="SSF52206">
    <property type="entry name" value="Hypothetical protein MTH538"/>
    <property type="match status" value="1"/>
</dbReference>